<comment type="similarity">
    <text evidence="1">Belongs to the peptidase C59 family.</text>
</comment>
<feature type="domain" description="Choloylglycine hydrolase/NAAA C-terminal" evidence="3">
    <location>
        <begin position="2"/>
        <end position="301"/>
    </location>
</feature>
<dbReference type="GO" id="GO:0016787">
    <property type="term" value="F:hydrolase activity"/>
    <property type="evidence" value="ECO:0007669"/>
    <property type="project" value="UniProtKB-KW"/>
</dbReference>
<proteinExistence type="inferred from homology"/>
<dbReference type="EMBL" id="CP108058">
    <property type="protein sequence ID" value="WUO51388.1"/>
    <property type="molecule type" value="Genomic_DNA"/>
</dbReference>
<dbReference type="PANTHER" id="PTHR35527:SF2">
    <property type="entry name" value="HYDROLASE"/>
    <property type="match status" value="1"/>
</dbReference>
<evidence type="ECO:0000256" key="2">
    <source>
        <dbReference type="ARBA" id="ARBA00022801"/>
    </source>
</evidence>
<keyword evidence="5" id="KW-1185">Reference proteome</keyword>
<dbReference type="RefSeq" id="WP_328777718.1">
    <property type="nucleotide sequence ID" value="NZ_CP108058.1"/>
</dbReference>
<dbReference type="CDD" id="cd01902">
    <property type="entry name" value="Ntn_CGH"/>
    <property type="match status" value="1"/>
</dbReference>
<dbReference type="InterPro" id="IPR029132">
    <property type="entry name" value="CBAH/NAAA_C"/>
</dbReference>
<dbReference type="PANTHER" id="PTHR35527">
    <property type="entry name" value="CHOLOYLGLYCINE HYDROLASE"/>
    <property type="match status" value="1"/>
</dbReference>
<sequence>MCTRILWNTNDRAVLTGRTMDWPESTEPVLTVFPRGLRRDGGMLKGTSVVGENPLRWTSGLGSIVTTVYGAGTADGLNEAGLGAHMLYLDGTDLGPRDPGRPGLQIGLWIQFLLDGARTVTEALELLDTCQLVPVELHGFPATVHIALEDASGDSAIVEYLAGERRVHHDRGHTIMTNAPAYDEQLRLLRKEVRTLRELGHVKPGSEVPLPGNVNAVDRFQRAAYFSSLLPEPADDRQAVAGILAVTRNASVPFGAPYREGRFRTYNTEYRTVCDLTNKRYFFELSTSPNLVWAEIDRFDLSPGAPVMTLSPEGTDLVGDVSDRFTRAPAPF</sequence>
<evidence type="ECO:0000256" key="1">
    <source>
        <dbReference type="ARBA" id="ARBA00006625"/>
    </source>
</evidence>
<reference evidence="4" key="1">
    <citation type="submission" date="2022-10" db="EMBL/GenBank/DDBJ databases">
        <title>The complete genomes of actinobacterial strains from the NBC collection.</title>
        <authorList>
            <person name="Joergensen T.S."/>
            <person name="Alvarez Arevalo M."/>
            <person name="Sterndorff E.B."/>
            <person name="Faurdal D."/>
            <person name="Vuksanovic O."/>
            <person name="Mourched A.-S."/>
            <person name="Charusanti P."/>
            <person name="Shaw S."/>
            <person name="Blin K."/>
            <person name="Weber T."/>
        </authorList>
    </citation>
    <scope>NUCLEOTIDE SEQUENCE</scope>
    <source>
        <strain evidence="4">NBC_00283</strain>
        <plasmid evidence="4">unnamed1</plasmid>
    </source>
</reference>
<evidence type="ECO:0000259" key="3">
    <source>
        <dbReference type="Pfam" id="PF02275"/>
    </source>
</evidence>
<evidence type="ECO:0000313" key="5">
    <source>
        <dbReference type="Proteomes" id="UP001432075"/>
    </source>
</evidence>
<dbReference type="Gene3D" id="3.60.60.10">
    <property type="entry name" value="Penicillin V Acylase, Chain A"/>
    <property type="match status" value="1"/>
</dbReference>
<organism evidence="4 5">
    <name type="scientific">Streptomyces goshikiensis</name>
    <dbReference type="NCBI Taxonomy" id="1942"/>
    <lineage>
        <taxon>Bacteria</taxon>
        <taxon>Bacillati</taxon>
        <taxon>Actinomycetota</taxon>
        <taxon>Actinomycetes</taxon>
        <taxon>Kitasatosporales</taxon>
        <taxon>Streptomycetaceae</taxon>
        <taxon>Streptomyces</taxon>
    </lineage>
</organism>
<geneLocation type="plasmid" evidence="4 5">
    <name>unnamed1</name>
</geneLocation>
<protein>
    <submittedName>
        <fullName evidence="4">Linear amide C-N hydrolase</fullName>
    </submittedName>
</protein>
<dbReference type="Pfam" id="PF02275">
    <property type="entry name" value="CBAH"/>
    <property type="match status" value="1"/>
</dbReference>
<gene>
    <name evidence="4" type="ORF">OHU17_36620</name>
</gene>
<keyword evidence="4" id="KW-0614">Plasmid</keyword>
<name>A0ABZ1RWZ5_9ACTN</name>
<evidence type="ECO:0000313" key="4">
    <source>
        <dbReference type="EMBL" id="WUO51388.1"/>
    </source>
</evidence>
<accession>A0ABZ1RWZ5</accession>
<dbReference type="SUPFAM" id="SSF56235">
    <property type="entry name" value="N-terminal nucleophile aminohydrolases (Ntn hydrolases)"/>
    <property type="match status" value="1"/>
</dbReference>
<dbReference type="InterPro" id="IPR052193">
    <property type="entry name" value="Peptidase_C59"/>
</dbReference>
<dbReference type="InterPro" id="IPR029055">
    <property type="entry name" value="Ntn_hydrolases_N"/>
</dbReference>
<keyword evidence="2 4" id="KW-0378">Hydrolase</keyword>
<dbReference type="Proteomes" id="UP001432075">
    <property type="component" value="Plasmid unnamed1"/>
</dbReference>